<dbReference type="RefSeq" id="WP_091101505.1">
    <property type="nucleotide sequence ID" value="NZ_FOBF01000007.1"/>
</dbReference>
<dbReference type="SUPFAM" id="SSF53335">
    <property type="entry name" value="S-adenosyl-L-methionine-dependent methyltransferases"/>
    <property type="match status" value="1"/>
</dbReference>
<evidence type="ECO:0000313" key="14">
    <source>
        <dbReference type="Proteomes" id="UP000198953"/>
    </source>
</evidence>
<evidence type="ECO:0000256" key="1">
    <source>
        <dbReference type="ARBA" id="ARBA00004496"/>
    </source>
</evidence>
<dbReference type="PANTHER" id="PTHR11579">
    <property type="entry name" value="PROTEIN-L-ISOASPARTATE O-METHYLTRANSFERASE"/>
    <property type="match status" value="1"/>
</dbReference>
<comment type="similarity">
    <text evidence="2">Belongs to the methyltransferase superfamily. L-isoaspartyl/D-aspartyl protein methyltransferase family.</text>
</comment>
<dbReference type="InterPro" id="IPR000682">
    <property type="entry name" value="PCMT"/>
</dbReference>
<keyword evidence="6 13" id="KW-0489">Methyltransferase</keyword>
<evidence type="ECO:0000256" key="4">
    <source>
        <dbReference type="ARBA" id="ARBA00013346"/>
    </source>
</evidence>
<keyword evidence="5" id="KW-0963">Cytoplasm</keyword>
<evidence type="ECO:0000256" key="7">
    <source>
        <dbReference type="ARBA" id="ARBA00022679"/>
    </source>
</evidence>
<dbReference type="EMBL" id="FOBF01000007">
    <property type="protein sequence ID" value="SEL85229.1"/>
    <property type="molecule type" value="Genomic_DNA"/>
</dbReference>
<dbReference type="EC" id="2.1.1.77" evidence="3"/>
<dbReference type="AlphaFoldDB" id="A0A1H7TL59"/>
<name>A0A1H7TL59_9ACTN</name>
<evidence type="ECO:0000256" key="5">
    <source>
        <dbReference type="ARBA" id="ARBA00022490"/>
    </source>
</evidence>
<reference evidence="13 14" key="1">
    <citation type="submission" date="2016-10" db="EMBL/GenBank/DDBJ databases">
        <authorList>
            <person name="de Groot N.N."/>
        </authorList>
    </citation>
    <scope>NUCLEOTIDE SEQUENCE [LARGE SCALE GENOMIC DNA]</scope>
    <source>
        <strain evidence="13 14">DSM 43357</strain>
    </source>
</reference>
<dbReference type="InterPro" id="IPR029063">
    <property type="entry name" value="SAM-dependent_MTases_sf"/>
</dbReference>
<dbReference type="Proteomes" id="UP000198953">
    <property type="component" value="Unassembled WGS sequence"/>
</dbReference>
<keyword evidence="14" id="KW-1185">Reference proteome</keyword>
<dbReference type="CDD" id="cd02440">
    <property type="entry name" value="AdoMet_MTases"/>
    <property type="match status" value="1"/>
</dbReference>
<feature type="region of interest" description="Disordered" evidence="12">
    <location>
        <begin position="335"/>
        <end position="366"/>
    </location>
</feature>
<dbReference type="Pfam" id="PF01135">
    <property type="entry name" value="PCMT"/>
    <property type="match status" value="1"/>
</dbReference>
<evidence type="ECO:0000256" key="9">
    <source>
        <dbReference type="ARBA" id="ARBA00030757"/>
    </source>
</evidence>
<dbReference type="PANTHER" id="PTHR11579:SF0">
    <property type="entry name" value="PROTEIN-L-ISOASPARTATE(D-ASPARTATE) O-METHYLTRANSFERASE"/>
    <property type="match status" value="1"/>
</dbReference>
<dbReference type="GO" id="GO:0032259">
    <property type="term" value="P:methylation"/>
    <property type="evidence" value="ECO:0007669"/>
    <property type="project" value="UniProtKB-KW"/>
</dbReference>
<sequence>MDESPNDHTQARDEMVAALTARRPLGDRVAAAMRAVPRHLFLPEIEPQAAYLDQPVVIKRDAGGRPISSSSQPAIMAVMLDQLDVRPGHRVLEIEAGTGYNAALLAHLAGPGGHVVTVDLDADLAERAGRRLAEAGHGDVEVVCADGVEGHAAGAPYDRIIVTAGAWDLAPAWAAQLGPGGRLVVPLDLRGVQASVALERADGRWVSTSVEPCGFMRMRGPSGGPEPTRVLRQEQELMLTLPEPREVGDALGALDGVASEADIGLAGPLSPALLGTDVTFWLALHEPRWCMLSGRERLARLVGHQGRSGYGGTVGVADAGAVAILALAPEPAAEASTGEGAAGEGSARKAEGASGTGAGGAPSGASAPGLVSSVARGFGPGGARLAADLAAHVRAWDAAGRPAASALRVEARPIGEGGDADPEGAPHGASGGAGRDGGWVVLEKRHTRLLLRFT</sequence>
<accession>A0A1H7TL59</accession>
<evidence type="ECO:0000313" key="13">
    <source>
        <dbReference type="EMBL" id="SEL85229.1"/>
    </source>
</evidence>
<keyword evidence="7 13" id="KW-0808">Transferase</keyword>
<dbReference type="OrthoDB" id="4035289at2"/>
<evidence type="ECO:0000256" key="11">
    <source>
        <dbReference type="ARBA" id="ARBA00031350"/>
    </source>
</evidence>
<feature type="region of interest" description="Disordered" evidence="12">
    <location>
        <begin position="414"/>
        <end position="437"/>
    </location>
</feature>
<gene>
    <name evidence="13" type="ORF">SAMN05660976_03540</name>
</gene>
<comment type="subcellular location">
    <subcellularLocation>
        <location evidence="1">Cytoplasm</location>
    </subcellularLocation>
</comment>
<evidence type="ECO:0000256" key="10">
    <source>
        <dbReference type="ARBA" id="ARBA00031323"/>
    </source>
</evidence>
<proteinExistence type="inferred from homology"/>
<evidence type="ECO:0000256" key="8">
    <source>
        <dbReference type="ARBA" id="ARBA00022691"/>
    </source>
</evidence>
<dbReference type="STRING" id="46177.SAMN05660976_03540"/>
<evidence type="ECO:0000256" key="6">
    <source>
        <dbReference type="ARBA" id="ARBA00022603"/>
    </source>
</evidence>
<dbReference type="GO" id="GO:0004719">
    <property type="term" value="F:protein-L-isoaspartate (D-aspartate) O-methyltransferase activity"/>
    <property type="evidence" value="ECO:0007669"/>
    <property type="project" value="UniProtKB-EC"/>
</dbReference>
<evidence type="ECO:0000256" key="12">
    <source>
        <dbReference type="SAM" id="MobiDB-lite"/>
    </source>
</evidence>
<organism evidence="13 14">
    <name type="scientific">Nonomuraea pusilla</name>
    <dbReference type="NCBI Taxonomy" id="46177"/>
    <lineage>
        <taxon>Bacteria</taxon>
        <taxon>Bacillati</taxon>
        <taxon>Actinomycetota</taxon>
        <taxon>Actinomycetes</taxon>
        <taxon>Streptosporangiales</taxon>
        <taxon>Streptosporangiaceae</taxon>
        <taxon>Nonomuraea</taxon>
    </lineage>
</organism>
<protein>
    <recommendedName>
        <fullName evidence="4">Protein-L-isoaspartate O-methyltransferase</fullName>
        <ecNumber evidence="3">2.1.1.77</ecNumber>
    </recommendedName>
    <alternativeName>
        <fullName evidence="11">L-isoaspartyl protein carboxyl methyltransferase</fullName>
    </alternativeName>
    <alternativeName>
        <fullName evidence="9">Protein L-isoaspartyl methyltransferase</fullName>
    </alternativeName>
    <alternativeName>
        <fullName evidence="10">Protein-beta-aspartate methyltransferase</fullName>
    </alternativeName>
</protein>
<keyword evidence="8" id="KW-0949">S-adenosyl-L-methionine</keyword>
<dbReference type="Gene3D" id="3.40.50.150">
    <property type="entry name" value="Vaccinia Virus protein VP39"/>
    <property type="match status" value="1"/>
</dbReference>
<dbReference type="GO" id="GO:0005737">
    <property type="term" value="C:cytoplasm"/>
    <property type="evidence" value="ECO:0007669"/>
    <property type="project" value="UniProtKB-SubCell"/>
</dbReference>
<evidence type="ECO:0000256" key="2">
    <source>
        <dbReference type="ARBA" id="ARBA00005369"/>
    </source>
</evidence>
<evidence type="ECO:0000256" key="3">
    <source>
        <dbReference type="ARBA" id="ARBA00011890"/>
    </source>
</evidence>